<dbReference type="PANTHER" id="PTHR30308">
    <property type="entry name" value="TMRNA-BINDING COMPONENT OF TRANS-TRANSLATION TAGGING COMPLEX"/>
    <property type="match status" value="1"/>
</dbReference>
<comment type="similarity">
    <text evidence="3">Belongs to the SmpB family.</text>
</comment>
<dbReference type="NCBIfam" id="TIGR00086">
    <property type="entry name" value="smpB"/>
    <property type="match status" value="1"/>
</dbReference>
<dbReference type="STRING" id="1817893.AUJ66_05340"/>
<organism evidence="4 5">
    <name type="scientific">Candidatus Desantisbacteria bacterium CG1_02_38_46</name>
    <dbReference type="NCBI Taxonomy" id="1817893"/>
    <lineage>
        <taxon>Bacteria</taxon>
        <taxon>Candidatus Desantisiibacteriota</taxon>
    </lineage>
</organism>
<dbReference type="PANTHER" id="PTHR30308:SF2">
    <property type="entry name" value="SSRA-BINDING PROTEIN"/>
    <property type="match status" value="1"/>
</dbReference>
<dbReference type="Pfam" id="PF01668">
    <property type="entry name" value="SmpB"/>
    <property type="match status" value="1"/>
</dbReference>
<dbReference type="GO" id="GO:0070929">
    <property type="term" value="P:trans-translation"/>
    <property type="evidence" value="ECO:0007669"/>
    <property type="project" value="UniProtKB-UniRule"/>
</dbReference>
<dbReference type="InterPro" id="IPR020081">
    <property type="entry name" value="SsrA-bd_prot_CS"/>
</dbReference>
<gene>
    <name evidence="3" type="primary">smpB</name>
    <name evidence="4" type="ORF">AUJ66_05340</name>
</gene>
<reference evidence="4 5" key="1">
    <citation type="journal article" date="2016" name="Environ. Microbiol.">
        <title>Genomic resolution of a cold subsurface aquifer community provides metabolic insights for novel microbes adapted to high CO concentrations.</title>
        <authorList>
            <person name="Probst A.J."/>
            <person name="Castelle C.J."/>
            <person name="Singh A."/>
            <person name="Brown C.T."/>
            <person name="Anantharaman K."/>
            <person name="Sharon I."/>
            <person name="Hug L.A."/>
            <person name="Burstein D."/>
            <person name="Emerson J.B."/>
            <person name="Thomas B.C."/>
            <person name="Banfield J.F."/>
        </authorList>
    </citation>
    <scope>NUCLEOTIDE SEQUENCE [LARGE SCALE GENOMIC DNA]</scope>
    <source>
        <strain evidence="4">CG1_02_38_46</strain>
    </source>
</reference>
<evidence type="ECO:0000313" key="4">
    <source>
        <dbReference type="EMBL" id="OIN96777.1"/>
    </source>
</evidence>
<keyword evidence="2 3" id="KW-0694">RNA-binding</keyword>
<comment type="caution">
    <text evidence="4">The sequence shown here is derived from an EMBL/GenBank/DDBJ whole genome shotgun (WGS) entry which is preliminary data.</text>
</comment>
<dbReference type="InterPro" id="IPR023620">
    <property type="entry name" value="SmpB"/>
</dbReference>
<dbReference type="NCBIfam" id="NF003843">
    <property type="entry name" value="PRK05422.1"/>
    <property type="match status" value="1"/>
</dbReference>
<keyword evidence="1 3" id="KW-0963">Cytoplasm</keyword>
<dbReference type="SUPFAM" id="SSF74982">
    <property type="entry name" value="Small protein B (SmpB)"/>
    <property type="match status" value="1"/>
</dbReference>
<sequence>MAEKIIAVNRKAYHNYFILETYESGLVLTGGEVKSLREGKVNLGDSFGRIEKNEAFLYNMHISPYFYDAKEEYDPLRTRKLLFHREEINRLIGKINQKGLTLIPLKLYFKKGRAKIELGLAKGKKLHDKREVLKKKADKREIDRAMRGRG</sequence>
<name>A0A1J4SBE6_9BACT</name>
<dbReference type="GO" id="GO:0005829">
    <property type="term" value="C:cytosol"/>
    <property type="evidence" value="ECO:0007669"/>
    <property type="project" value="TreeGrafter"/>
</dbReference>
<dbReference type="InterPro" id="IPR000037">
    <property type="entry name" value="SsrA-bd_prot"/>
</dbReference>
<proteinExistence type="inferred from homology"/>
<evidence type="ECO:0000313" key="5">
    <source>
        <dbReference type="Proteomes" id="UP000182278"/>
    </source>
</evidence>
<dbReference type="HAMAP" id="MF_00023">
    <property type="entry name" value="SmpB"/>
    <property type="match status" value="1"/>
</dbReference>
<evidence type="ECO:0000256" key="2">
    <source>
        <dbReference type="ARBA" id="ARBA00022884"/>
    </source>
</evidence>
<dbReference type="CDD" id="cd09294">
    <property type="entry name" value="SmpB"/>
    <property type="match status" value="1"/>
</dbReference>
<comment type="subcellular location">
    <subcellularLocation>
        <location evidence="3">Cytoplasm</location>
    </subcellularLocation>
    <text evidence="3">The tmRNA-SmpB complex associates with stalled 70S ribosomes.</text>
</comment>
<protein>
    <recommendedName>
        <fullName evidence="3">SsrA-binding protein</fullName>
    </recommendedName>
    <alternativeName>
        <fullName evidence="3">Small protein B</fullName>
    </alternativeName>
</protein>
<evidence type="ECO:0000256" key="1">
    <source>
        <dbReference type="ARBA" id="ARBA00022490"/>
    </source>
</evidence>
<dbReference type="GO" id="GO:0070930">
    <property type="term" value="P:trans-translation-dependent protein tagging"/>
    <property type="evidence" value="ECO:0007669"/>
    <property type="project" value="TreeGrafter"/>
</dbReference>
<dbReference type="PROSITE" id="PS01317">
    <property type="entry name" value="SSRP"/>
    <property type="match status" value="1"/>
</dbReference>
<dbReference type="GO" id="GO:0003723">
    <property type="term" value="F:RNA binding"/>
    <property type="evidence" value="ECO:0007669"/>
    <property type="project" value="UniProtKB-UniRule"/>
</dbReference>
<comment type="function">
    <text evidence="3">Required for rescue of stalled ribosomes mediated by trans-translation. Binds to transfer-messenger RNA (tmRNA), required for stable association of tmRNA with ribosomes. tmRNA and SmpB together mimic tRNA shape, replacing the anticodon stem-loop with SmpB. tmRNA is encoded by the ssrA gene; the 2 termini fold to resemble tRNA(Ala) and it encodes a 'tag peptide', a short internal open reading frame. During trans-translation Ala-aminoacylated tmRNA acts like a tRNA, entering the A-site of stalled ribosomes, displacing the stalled mRNA. The ribosome then switches to translate the ORF on the tmRNA; the nascent peptide is terminated with the 'tag peptide' encoded by the tmRNA and targeted for degradation. The ribosome is freed to recommence translation, which seems to be the essential function of trans-translation.</text>
</comment>
<dbReference type="AlphaFoldDB" id="A0A1J4SBE6"/>
<accession>A0A1J4SBE6</accession>
<evidence type="ECO:0000256" key="3">
    <source>
        <dbReference type="HAMAP-Rule" id="MF_00023"/>
    </source>
</evidence>
<dbReference type="Proteomes" id="UP000182278">
    <property type="component" value="Unassembled WGS sequence"/>
</dbReference>
<dbReference type="EMBL" id="MNUO01000079">
    <property type="protein sequence ID" value="OIN96777.1"/>
    <property type="molecule type" value="Genomic_DNA"/>
</dbReference>
<dbReference type="Gene3D" id="2.40.280.10">
    <property type="match status" value="1"/>
</dbReference>